<name>A0A6J6QEF1_9ZZZZ</name>
<keyword evidence="1" id="KW-0812">Transmembrane</keyword>
<organism evidence="2">
    <name type="scientific">freshwater metagenome</name>
    <dbReference type="NCBI Taxonomy" id="449393"/>
    <lineage>
        <taxon>unclassified sequences</taxon>
        <taxon>metagenomes</taxon>
        <taxon>ecological metagenomes</taxon>
    </lineage>
</organism>
<protein>
    <submittedName>
        <fullName evidence="2">Unannotated protein</fullName>
    </submittedName>
</protein>
<reference evidence="2" key="1">
    <citation type="submission" date="2020-05" db="EMBL/GenBank/DDBJ databases">
        <authorList>
            <person name="Chiriac C."/>
            <person name="Salcher M."/>
            <person name="Ghai R."/>
            <person name="Kavagutti S V."/>
        </authorList>
    </citation>
    <scope>NUCLEOTIDE SEQUENCE</scope>
</reference>
<keyword evidence="1" id="KW-1133">Transmembrane helix</keyword>
<evidence type="ECO:0000256" key="1">
    <source>
        <dbReference type="SAM" id="Phobius"/>
    </source>
</evidence>
<accession>A0A6J6QEF1</accession>
<evidence type="ECO:0000313" key="2">
    <source>
        <dbReference type="EMBL" id="CAB4706194.1"/>
    </source>
</evidence>
<dbReference type="EMBL" id="CAEZXP010000006">
    <property type="protein sequence ID" value="CAB4706194.1"/>
    <property type="molecule type" value="Genomic_DNA"/>
</dbReference>
<keyword evidence="1" id="KW-0472">Membrane</keyword>
<feature type="transmembrane region" description="Helical" evidence="1">
    <location>
        <begin position="50"/>
        <end position="66"/>
    </location>
</feature>
<feature type="transmembrane region" description="Helical" evidence="1">
    <location>
        <begin position="12"/>
        <end position="30"/>
    </location>
</feature>
<gene>
    <name evidence="2" type="ORF">UFOPK2399_01682</name>
</gene>
<sequence length="133" mass="14133">MSGLVRIARVLHPLAALGVLLVVAIQVYLISKVMFGDANALSTHKSMGDLAPPVEFLVFVTAAVGYWRNWHRIGLAALLLLTGFFQISFAENLGNTPGTHALHGMLAIVVVVIAGQIARDGWRSAMGARTTAA</sequence>
<feature type="transmembrane region" description="Helical" evidence="1">
    <location>
        <begin position="73"/>
        <end position="89"/>
    </location>
</feature>
<dbReference type="AlphaFoldDB" id="A0A6J6QEF1"/>
<proteinExistence type="predicted"/>
<feature type="transmembrane region" description="Helical" evidence="1">
    <location>
        <begin position="101"/>
        <end position="118"/>
    </location>
</feature>